<dbReference type="EMBL" id="JBHFEH010000073">
    <property type="protein sequence ID" value="KAL2049046.1"/>
    <property type="molecule type" value="Genomic_DNA"/>
</dbReference>
<accession>A0ABR4ATY1</accession>
<reference evidence="1 2" key="1">
    <citation type="submission" date="2024-09" db="EMBL/GenBank/DDBJ databases">
        <title>Rethinking Asexuality: The Enigmatic Case of Functional Sexual Genes in Lepraria (Stereocaulaceae).</title>
        <authorList>
            <person name="Doellman M."/>
            <person name="Sun Y."/>
            <person name="Barcenas-Pena A."/>
            <person name="Lumbsch H.T."/>
            <person name="Grewe F."/>
        </authorList>
    </citation>
    <scope>NUCLEOTIDE SEQUENCE [LARGE SCALE GENOMIC DNA]</scope>
    <source>
        <strain evidence="1 2">Grewe 0041</strain>
    </source>
</reference>
<protein>
    <submittedName>
        <fullName evidence="1">Uncharacterized protein</fullName>
    </submittedName>
</protein>
<keyword evidence="2" id="KW-1185">Reference proteome</keyword>
<organism evidence="1 2">
    <name type="scientific">Lepraria finkii</name>
    <dbReference type="NCBI Taxonomy" id="1340010"/>
    <lineage>
        <taxon>Eukaryota</taxon>
        <taxon>Fungi</taxon>
        <taxon>Dikarya</taxon>
        <taxon>Ascomycota</taxon>
        <taxon>Pezizomycotina</taxon>
        <taxon>Lecanoromycetes</taxon>
        <taxon>OSLEUM clade</taxon>
        <taxon>Lecanoromycetidae</taxon>
        <taxon>Lecanorales</taxon>
        <taxon>Lecanorineae</taxon>
        <taxon>Stereocaulaceae</taxon>
        <taxon>Lepraria</taxon>
    </lineage>
</organism>
<comment type="caution">
    <text evidence="1">The sequence shown here is derived from an EMBL/GenBank/DDBJ whole genome shotgun (WGS) entry which is preliminary data.</text>
</comment>
<gene>
    <name evidence="1" type="ORF">ABVK25_010717</name>
</gene>
<proteinExistence type="predicted"/>
<sequence>MPRSKSAISAFLASFKGQGYRSRYINGYVLAQFTELMNQLLGELHKIIFVRLHLNQRQWRGTRRELESLHIWFFKGRNGGIMNKPLKLGCLTLSTLLPGLSMSSEISHSEAQYQLYSQTRSKARNRDVCTEGIGSQTSILKATALALEQGQPSFETDTSSTDFTSNEHLPPNFSCEPFDQITSLTQGSLGQGYLPSFQLNDSPLFTNGRDTFYATSPTPNTPNTTVYHLQFRHYTLSMTCSTDLAVYHLVRLTTTDGLIQPTVPAPFLAQKKTFKTSGPMLPSTRNT</sequence>
<evidence type="ECO:0000313" key="2">
    <source>
        <dbReference type="Proteomes" id="UP001590951"/>
    </source>
</evidence>
<dbReference type="Proteomes" id="UP001590951">
    <property type="component" value="Unassembled WGS sequence"/>
</dbReference>
<name>A0ABR4ATY1_9LECA</name>
<evidence type="ECO:0000313" key="1">
    <source>
        <dbReference type="EMBL" id="KAL2049046.1"/>
    </source>
</evidence>